<evidence type="ECO:0000313" key="9">
    <source>
        <dbReference type="Proteomes" id="UP000521943"/>
    </source>
</evidence>
<evidence type="ECO:0000256" key="4">
    <source>
        <dbReference type="ARBA" id="ARBA00022777"/>
    </source>
</evidence>
<dbReference type="GO" id="GO:0004674">
    <property type="term" value="F:protein serine/threonine kinase activity"/>
    <property type="evidence" value="ECO:0007669"/>
    <property type="project" value="UniProtKB-KW"/>
</dbReference>
<organism evidence="8 9">
    <name type="scientific">Ephemerocybe angulata</name>
    <dbReference type="NCBI Taxonomy" id="980116"/>
    <lineage>
        <taxon>Eukaryota</taxon>
        <taxon>Fungi</taxon>
        <taxon>Dikarya</taxon>
        <taxon>Basidiomycota</taxon>
        <taxon>Agaricomycotina</taxon>
        <taxon>Agaricomycetes</taxon>
        <taxon>Agaricomycetidae</taxon>
        <taxon>Agaricales</taxon>
        <taxon>Agaricineae</taxon>
        <taxon>Psathyrellaceae</taxon>
        <taxon>Ephemerocybe</taxon>
    </lineage>
</organism>
<dbReference type="PANTHER" id="PTHR45992">
    <property type="entry name" value="EUKARYOTIC ELONGATION FACTOR 2 KINASE-RELATED"/>
    <property type="match status" value="1"/>
</dbReference>
<keyword evidence="4 8" id="KW-0418">Kinase</keyword>
<dbReference type="Proteomes" id="UP000521943">
    <property type="component" value="Unassembled WGS sequence"/>
</dbReference>
<comment type="caution">
    <text evidence="8">The sequence shown here is derived from an EMBL/GenBank/DDBJ whole genome shotgun (WGS) entry which is preliminary data.</text>
</comment>
<proteinExistence type="predicted"/>
<evidence type="ECO:0000256" key="5">
    <source>
        <dbReference type="ARBA" id="ARBA00022840"/>
    </source>
</evidence>
<evidence type="ECO:0000256" key="1">
    <source>
        <dbReference type="ARBA" id="ARBA00022527"/>
    </source>
</evidence>
<evidence type="ECO:0000256" key="6">
    <source>
        <dbReference type="SAM" id="MobiDB-lite"/>
    </source>
</evidence>
<dbReference type="InterPro" id="IPR051852">
    <property type="entry name" value="Alpha-type_PK"/>
</dbReference>
<dbReference type="GO" id="GO:1903013">
    <property type="term" value="P:response to differentiation-inducing factor 1"/>
    <property type="evidence" value="ECO:0007669"/>
    <property type="project" value="TreeGrafter"/>
</dbReference>
<dbReference type="SMART" id="SM00811">
    <property type="entry name" value="Alpha_kinase"/>
    <property type="match status" value="1"/>
</dbReference>
<dbReference type="OrthoDB" id="2915404at2759"/>
<gene>
    <name evidence="8" type="ORF">DFP72DRAFT_798094</name>
</gene>
<accession>A0A8H6IJM7</accession>
<dbReference type="Gene3D" id="3.20.200.10">
    <property type="entry name" value="MHCK/EF2 kinase"/>
    <property type="match status" value="1"/>
</dbReference>
<dbReference type="AlphaFoldDB" id="A0A8H6IJM7"/>
<sequence length="623" mass="68125">MDANICTTDDGEGCGERFVMKGLPGLCMLCSKLATLEPGSPEYEVWMNVRQCESCGRAYKNWKSERTICGACDTAKMPPPGSQQRNPEPNGAAQVRVQHALDVARQARGHALNARLTKNPAPAFAPGGPLASIPPPGSAGSEDMVFITVECRIMTSSKKDGKSTDMGLGLSGRLWPKESYLSEVIDEHLATVNANWTRTEPMELVKDEVQMRFAGNKVIAPEYENGTIGEIYEKYMTGDMGTFYGASEPKGRASGAKPQFRMHMELFIDKGGHEAEAQEAQVGRKRSNTQGGVSEVPQKRRAALGLGQPASMYMRSQLPANIGRTASESVILQKAVTAISEDTGEVSTMWPDDAQTVSGSIGRESCARGKTKAVHQLSIDGKLYMAKRFFTVSKEGEIVTGAENTYYLELELVRLKSLEWFLDLFKASASKKNIEYASNLVVTPAFLACEVGMSSSASDLGPAEEAVWLIEPRRTMSVTKYCGTMEYPRRSDKIGVTLSAFLHYVFWASQEEFVFSDIQGSRMNVRGVDTLILFDPMSHTVDADSGVGDHGSEGIETFKAQHRCSHICQLLGFKEFRVSTVSSKKPAAKNVDTEDENEAEVEEEEADNGDGDARPPQTDDEDE</sequence>
<dbReference type="GO" id="GO:0031037">
    <property type="term" value="P:myosin II filament disassembly"/>
    <property type="evidence" value="ECO:0007669"/>
    <property type="project" value="TreeGrafter"/>
</dbReference>
<dbReference type="InterPro" id="IPR004166">
    <property type="entry name" value="a-kinase_dom"/>
</dbReference>
<feature type="region of interest" description="Disordered" evidence="6">
    <location>
        <begin position="581"/>
        <end position="623"/>
    </location>
</feature>
<keyword evidence="1" id="KW-0723">Serine/threonine-protein kinase</keyword>
<keyword evidence="9" id="KW-1185">Reference proteome</keyword>
<dbReference type="PROSITE" id="PS51158">
    <property type="entry name" value="ALPHA_KINASE"/>
    <property type="match status" value="1"/>
</dbReference>
<dbReference type="Pfam" id="PF02816">
    <property type="entry name" value="Alpha_kinase"/>
    <property type="match status" value="1"/>
</dbReference>
<evidence type="ECO:0000256" key="2">
    <source>
        <dbReference type="ARBA" id="ARBA00022679"/>
    </source>
</evidence>
<keyword evidence="2" id="KW-0808">Transferase</keyword>
<dbReference type="GO" id="GO:0005524">
    <property type="term" value="F:ATP binding"/>
    <property type="evidence" value="ECO:0007669"/>
    <property type="project" value="UniProtKB-KW"/>
</dbReference>
<protein>
    <submittedName>
        <fullName evidence="8">Kinase-like domain-containing protein</fullName>
    </submittedName>
</protein>
<keyword evidence="3" id="KW-0547">Nucleotide-binding</keyword>
<dbReference type="InterPro" id="IPR011009">
    <property type="entry name" value="Kinase-like_dom_sf"/>
</dbReference>
<evidence type="ECO:0000256" key="3">
    <source>
        <dbReference type="ARBA" id="ARBA00022741"/>
    </source>
</evidence>
<feature type="compositionally biased region" description="Acidic residues" evidence="6">
    <location>
        <begin position="593"/>
        <end position="610"/>
    </location>
</feature>
<keyword evidence="5" id="KW-0067">ATP-binding</keyword>
<name>A0A8H6IJM7_9AGAR</name>
<dbReference type="SUPFAM" id="SSF56112">
    <property type="entry name" value="Protein kinase-like (PK-like)"/>
    <property type="match status" value="1"/>
</dbReference>
<dbReference type="CDD" id="cd04515">
    <property type="entry name" value="Alpha_kinase"/>
    <property type="match status" value="1"/>
</dbReference>
<dbReference type="PANTHER" id="PTHR45992:SF2">
    <property type="entry name" value="EUKARYOTIC ELONGATION FACTOR 2 KINASE"/>
    <property type="match status" value="1"/>
</dbReference>
<reference evidence="8 9" key="1">
    <citation type="submission" date="2020-07" db="EMBL/GenBank/DDBJ databases">
        <title>Comparative genomics of pyrophilous fungi reveals a link between fire events and developmental genes.</title>
        <authorList>
            <consortium name="DOE Joint Genome Institute"/>
            <person name="Steindorff A.S."/>
            <person name="Carver A."/>
            <person name="Calhoun S."/>
            <person name="Stillman K."/>
            <person name="Liu H."/>
            <person name="Lipzen A."/>
            <person name="Pangilinan J."/>
            <person name="Labutti K."/>
            <person name="Bruns T.D."/>
            <person name="Grigoriev I.V."/>
        </authorList>
    </citation>
    <scope>NUCLEOTIDE SEQUENCE [LARGE SCALE GENOMIC DNA]</scope>
    <source>
        <strain evidence="8 9">CBS 144469</strain>
    </source>
</reference>
<evidence type="ECO:0000313" key="8">
    <source>
        <dbReference type="EMBL" id="KAF6765683.1"/>
    </source>
</evidence>
<evidence type="ECO:0000259" key="7">
    <source>
        <dbReference type="PROSITE" id="PS51158"/>
    </source>
</evidence>
<dbReference type="EMBL" id="JACGCI010000002">
    <property type="protein sequence ID" value="KAF6765683.1"/>
    <property type="molecule type" value="Genomic_DNA"/>
</dbReference>
<feature type="domain" description="Alpha-type protein kinase" evidence="7">
    <location>
        <begin position="342"/>
        <end position="576"/>
    </location>
</feature>